<keyword evidence="3 9" id="KW-0436">Ligase</keyword>
<feature type="binding site" evidence="10">
    <location>
        <position position="579"/>
    </location>
    <ligand>
        <name>ATP</name>
        <dbReference type="ChEBI" id="CHEBI:30616"/>
    </ligand>
</feature>
<proteinExistence type="inferred from homology"/>
<dbReference type="PANTHER" id="PTHR11130">
    <property type="entry name" value="GLUTATHIONE SYNTHETASE"/>
    <property type="match status" value="1"/>
</dbReference>
<dbReference type="Pfam" id="PF03199">
    <property type="entry name" value="GSH_synthase"/>
    <property type="match status" value="1"/>
</dbReference>
<evidence type="ECO:0000256" key="5">
    <source>
        <dbReference type="ARBA" id="ARBA00022723"/>
    </source>
</evidence>
<dbReference type="InterPro" id="IPR037013">
    <property type="entry name" value="GSH-S_sub-bd_sf"/>
</dbReference>
<dbReference type="InterPro" id="IPR016185">
    <property type="entry name" value="PreATP-grasp_dom_sf"/>
</dbReference>
<feature type="domain" description="Glutathione synthase substrate-binding" evidence="12">
    <location>
        <begin position="324"/>
        <end position="427"/>
    </location>
</feature>
<keyword evidence="8 9" id="KW-0460">Magnesium</keyword>
<dbReference type="GO" id="GO:0005524">
    <property type="term" value="F:ATP binding"/>
    <property type="evidence" value="ECO:0007669"/>
    <property type="project" value="UniProtKB-UniRule"/>
</dbReference>
<feature type="binding site" evidence="10">
    <location>
        <begin position="489"/>
        <end position="498"/>
    </location>
    <ligand>
        <name>ATP</name>
        <dbReference type="ChEBI" id="CHEBI:30616"/>
    </ligand>
</feature>
<keyword evidence="5 9" id="KW-0479">Metal-binding</keyword>
<dbReference type="AlphaFoldDB" id="A0AAJ0GGQ7"/>
<keyword evidence="6 9" id="KW-0547">Nucleotide-binding</keyword>
<accession>A0AAJ0GGQ7</accession>
<evidence type="ECO:0000256" key="4">
    <source>
        <dbReference type="ARBA" id="ARBA00022684"/>
    </source>
</evidence>
<feature type="binding site" evidence="10">
    <location>
        <begin position="522"/>
        <end position="525"/>
    </location>
    <ligand>
        <name>ATP</name>
        <dbReference type="ChEBI" id="CHEBI:30616"/>
    </ligand>
</feature>
<sequence>MSSGLFRSIGSTRLEQGRRADRHRYRQRRHSCEHSFCLVCEACLATLAHITLVFSTVFTIPTFKDIRKRLSKSSHVNGTKEASEPRQYDPPLGSPPNGDHGRESPPEWPCVGYNGRSYTEDQLRHLVDEIKDYQLTHGSLVKVVEYETESSVPARPIGTSILPTLFPRARYEEAIELQQAYCELYMRVASDPEWLFGVLEPLRNHDPFFTVLEKVYDRVKAAGAVQNVVCEVLRNDYMIHRPAGIQESELKQVEMNTFSCAGAAHAERIVSMHHHLARVRDFGSDATPTSTSLPRNDNVNSIVTMLRTAHSIYASTNPSPRQKCILITVQPFNFNVADERPIELALWDAEIPCYRVEWSTLMARTTFAPDRTLFFSPPFGDHELEVSVIYYRGGYVIEEYNPEGFDLRVQLETSRAIKCPDILTHLSGFKTVQAALAEPGAVERFLPAEKAEKIRRTFMPMQVLDASPAGLAARRDATDPQRCINYVLKPNRDGGGHNIYRSDIPAFLNKMPETEWCQYILMKLIEPPATEGTLMAPDSLYHGAVISELGVLGTCIWERIGSGIEVKMKEVAGWTFKTKPVSVDEMSVVKGYGCFDCPLLVD</sequence>
<evidence type="ECO:0000259" key="12">
    <source>
        <dbReference type="Pfam" id="PF03199"/>
    </source>
</evidence>
<dbReference type="EC" id="6.3.2.3" evidence="9"/>
<dbReference type="Gene3D" id="3.40.50.1760">
    <property type="entry name" value="Glutathione synthase, substrate-binding domain superfamily, eukaryotic"/>
    <property type="match status" value="1"/>
</dbReference>
<dbReference type="PANTHER" id="PTHR11130:SF0">
    <property type="entry name" value="GLUTATHIONE SYNTHETASE"/>
    <property type="match status" value="1"/>
</dbReference>
<evidence type="ECO:0000256" key="2">
    <source>
        <dbReference type="ARBA" id="ARBA00010385"/>
    </source>
</evidence>
<feature type="binding site" evidence="10">
    <location>
        <position position="430"/>
    </location>
    <ligand>
        <name>ATP</name>
        <dbReference type="ChEBI" id="CHEBI:30616"/>
    </ligand>
</feature>
<keyword evidence="7 9" id="KW-0067">ATP-binding</keyword>
<dbReference type="Pfam" id="PF03917">
    <property type="entry name" value="GSH_synth_ATP"/>
    <property type="match status" value="1"/>
</dbReference>
<dbReference type="GO" id="GO:0043295">
    <property type="term" value="F:glutathione binding"/>
    <property type="evidence" value="ECO:0007669"/>
    <property type="project" value="UniProtKB-UniRule"/>
</dbReference>
<dbReference type="InterPro" id="IPR014049">
    <property type="entry name" value="Glutathione_synthase_N_euk"/>
</dbReference>
<evidence type="ECO:0000256" key="1">
    <source>
        <dbReference type="ARBA" id="ARBA00004965"/>
    </source>
</evidence>
<dbReference type="GO" id="GO:0004363">
    <property type="term" value="F:glutathione synthase activity"/>
    <property type="evidence" value="ECO:0007669"/>
    <property type="project" value="UniProtKB-UniRule"/>
</dbReference>
<gene>
    <name evidence="13" type="ORF">LTR09_002163</name>
</gene>
<dbReference type="Gene3D" id="3.30.470.20">
    <property type="entry name" value="ATP-grasp fold, B domain"/>
    <property type="match status" value="1"/>
</dbReference>
<organism evidence="13 14">
    <name type="scientific">Extremus antarcticus</name>
    <dbReference type="NCBI Taxonomy" id="702011"/>
    <lineage>
        <taxon>Eukaryota</taxon>
        <taxon>Fungi</taxon>
        <taxon>Dikarya</taxon>
        <taxon>Ascomycota</taxon>
        <taxon>Pezizomycotina</taxon>
        <taxon>Dothideomycetes</taxon>
        <taxon>Dothideomycetidae</taxon>
        <taxon>Mycosphaerellales</taxon>
        <taxon>Extremaceae</taxon>
        <taxon>Extremus</taxon>
    </lineage>
</organism>
<evidence type="ECO:0000313" key="14">
    <source>
        <dbReference type="Proteomes" id="UP001271007"/>
    </source>
</evidence>
<comment type="similarity">
    <text evidence="2 9">Belongs to the eukaryotic GSH synthase family.</text>
</comment>
<feature type="binding site" evidence="10">
    <location>
        <position position="585"/>
    </location>
    <ligand>
        <name>ATP</name>
        <dbReference type="ChEBI" id="CHEBI:30616"/>
    </ligand>
</feature>
<evidence type="ECO:0000256" key="10">
    <source>
        <dbReference type="PIRSR" id="PIRSR001558-1"/>
    </source>
</evidence>
<dbReference type="Gene3D" id="3.30.1490.50">
    <property type="match status" value="1"/>
</dbReference>
<keyword evidence="4 9" id="KW-0317">Glutathione biosynthesis</keyword>
<dbReference type="InterPro" id="IPR014709">
    <property type="entry name" value="Glutathione_synthase_C_euk"/>
</dbReference>
<feature type="binding site" evidence="10">
    <location>
        <position position="548"/>
    </location>
    <ligand>
        <name>ATP</name>
        <dbReference type="ChEBI" id="CHEBI:30616"/>
    </ligand>
</feature>
<comment type="catalytic activity">
    <reaction evidence="9">
        <text>gamma-L-glutamyl-L-cysteine + glycine + ATP = glutathione + ADP + phosphate + H(+)</text>
        <dbReference type="Rhea" id="RHEA:13557"/>
        <dbReference type="ChEBI" id="CHEBI:15378"/>
        <dbReference type="ChEBI" id="CHEBI:30616"/>
        <dbReference type="ChEBI" id="CHEBI:43474"/>
        <dbReference type="ChEBI" id="CHEBI:57305"/>
        <dbReference type="ChEBI" id="CHEBI:57925"/>
        <dbReference type="ChEBI" id="CHEBI:58173"/>
        <dbReference type="ChEBI" id="CHEBI:456216"/>
        <dbReference type="EC" id="6.3.2.3"/>
    </reaction>
</comment>
<dbReference type="EMBL" id="JAWDJX010000004">
    <property type="protein sequence ID" value="KAK3057124.1"/>
    <property type="molecule type" value="Genomic_DNA"/>
</dbReference>
<dbReference type="Gene3D" id="1.10.1080.10">
    <property type="entry name" value="Glutathione Synthetase, Chain A, domain 3"/>
    <property type="match status" value="1"/>
</dbReference>
<evidence type="ECO:0000256" key="6">
    <source>
        <dbReference type="ARBA" id="ARBA00022741"/>
    </source>
</evidence>
<dbReference type="InterPro" id="IPR004887">
    <property type="entry name" value="GSH_synth_subst-bd"/>
</dbReference>
<protein>
    <recommendedName>
        <fullName evidence="9">Glutathione synthetase</fullName>
        <shortName evidence="9">GSH-S</shortName>
        <ecNumber evidence="9">6.3.2.3</ecNumber>
    </recommendedName>
</protein>
<reference evidence="13" key="1">
    <citation type="submission" date="2023-04" db="EMBL/GenBank/DDBJ databases">
        <title>Black Yeasts Isolated from many extreme environments.</title>
        <authorList>
            <person name="Coleine C."/>
            <person name="Stajich J.E."/>
            <person name="Selbmann L."/>
        </authorList>
    </citation>
    <scope>NUCLEOTIDE SEQUENCE</scope>
    <source>
        <strain evidence="13">CCFEE 5312</strain>
    </source>
</reference>
<dbReference type="GO" id="GO:0005829">
    <property type="term" value="C:cytosol"/>
    <property type="evidence" value="ECO:0007669"/>
    <property type="project" value="TreeGrafter"/>
</dbReference>
<dbReference type="SUPFAM" id="SSF52440">
    <property type="entry name" value="PreATP-grasp domain"/>
    <property type="match status" value="1"/>
</dbReference>
<comment type="cofactor">
    <cofactor evidence="9">
        <name>Mg(2+)</name>
        <dbReference type="ChEBI" id="CHEBI:18420"/>
    </cofactor>
    <text evidence="9">Binds 1 Mg(2+) ion per subunit.</text>
</comment>
<dbReference type="GO" id="GO:0000287">
    <property type="term" value="F:magnesium ion binding"/>
    <property type="evidence" value="ECO:0007669"/>
    <property type="project" value="UniProtKB-UniRule"/>
</dbReference>
<feature type="region of interest" description="Disordered" evidence="11">
    <location>
        <begin position="71"/>
        <end position="106"/>
    </location>
</feature>
<dbReference type="InterPro" id="IPR014042">
    <property type="entry name" value="Glutathione_synthase_a-hlx"/>
</dbReference>
<dbReference type="SUPFAM" id="SSF56059">
    <property type="entry name" value="Glutathione synthetase ATP-binding domain-like"/>
    <property type="match status" value="1"/>
</dbReference>
<evidence type="ECO:0000256" key="8">
    <source>
        <dbReference type="ARBA" id="ARBA00022842"/>
    </source>
</evidence>
<dbReference type="Proteomes" id="UP001271007">
    <property type="component" value="Unassembled WGS sequence"/>
</dbReference>
<feature type="binding site" evidence="10">
    <location>
        <position position="500"/>
    </location>
    <ligand>
        <name>ATP</name>
        <dbReference type="ChEBI" id="CHEBI:30616"/>
    </ligand>
</feature>
<keyword evidence="14" id="KW-1185">Reference proteome</keyword>
<comment type="pathway">
    <text evidence="1 9">Sulfur metabolism; glutathione biosynthesis; glutathione from L-cysteine and L-glutamate: step 2/2.</text>
</comment>
<evidence type="ECO:0000256" key="9">
    <source>
        <dbReference type="PIRNR" id="PIRNR001558"/>
    </source>
</evidence>
<evidence type="ECO:0000256" key="7">
    <source>
        <dbReference type="ARBA" id="ARBA00022840"/>
    </source>
</evidence>
<evidence type="ECO:0000256" key="11">
    <source>
        <dbReference type="SAM" id="MobiDB-lite"/>
    </source>
</evidence>
<evidence type="ECO:0000256" key="3">
    <source>
        <dbReference type="ARBA" id="ARBA00022598"/>
    </source>
</evidence>
<dbReference type="Gene3D" id="3.30.1490.80">
    <property type="match status" value="1"/>
</dbReference>
<dbReference type="InterPro" id="IPR005615">
    <property type="entry name" value="Glutathione_synthase"/>
</dbReference>
<dbReference type="PIRSF" id="PIRSF001558">
    <property type="entry name" value="GSHase"/>
    <property type="match status" value="1"/>
</dbReference>
<comment type="caution">
    <text evidence="13">The sequence shown here is derived from an EMBL/GenBank/DDBJ whole genome shotgun (WGS) entry which is preliminary data.</text>
</comment>
<name>A0AAJ0GGQ7_9PEZI</name>
<evidence type="ECO:0000313" key="13">
    <source>
        <dbReference type="EMBL" id="KAK3057124.1"/>
    </source>
</evidence>